<name>A0A4Q7N3U9_9BACT</name>
<keyword evidence="6" id="KW-0175">Coiled coil</keyword>
<dbReference type="InterPro" id="IPR029045">
    <property type="entry name" value="ClpP/crotonase-like_dom_sf"/>
</dbReference>
<feature type="domain" description="PDZ" evidence="7">
    <location>
        <begin position="252"/>
        <end position="327"/>
    </location>
</feature>
<dbReference type="PANTHER" id="PTHR32060:SF22">
    <property type="entry name" value="CARBOXYL-TERMINAL-PROCESSING PEPTIDASE 3, CHLOROPLASTIC"/>
    <property type="match status" value="1"/>
</dbReference>
<dbReference type="NCBIfam" id="TIGR00225">
    <property type="entry name" value="prc"/>
    <property type="match status" value="1"/>
</dbReference>
<dbReference type="CDD" id="cd07560">
    <property type="entry name" value="Peptidase_S41_CPP"/>
    <property type="match status" value="1"/>
</dbReference>
<keyword evidence="2 5" id="KW-0645">Protease</keyword>
<dbReference type="Gene3D" id="2.30.42.10">
    <property type="match status" value="1"/>
</dbReference>
<dbReference type="SUPFAM" id="SSF50156">
    <property type="entry name" value="PDZ domain-like"/>
    <property type="match status" value="1"/>
</dbReference>
<gene>
    <name evidence="8" type="ORF">EV199_1520</name>
</gene>
<evidence type="ECO:0000256" key="2">
    <source>
        <dbReference type="ARBA" id="ARBA00022670"/>
    </source>
</evidence>
<evidence type="ECO:0000256" key="4">
    <source>
        <dbReference type="ARBA" id="ARBA00022825"/>
    </source>
</evidence>
<dbReference type="GO" id="GO:0030288">
    <property type="term" value="C:outer membrane-bounded periplasmic space"/>
    <property type="evidence" value="ECO:0007669"/>
    <property type="project" value="TreeGrafter"/>
</dbReference>
<dbReference type="InterPro" id="IPR004447">
    <property type="entry name" value="Peptidase_S41A"/>
</dbReference>
<evidence type="ECO:0000256" key="1">
    <source>
        <dbReference type="ARBA" id="ARBA00009179"/>
    </source>
</evidence>
<keyword evidence="3 5" id="KW-0378">Hydrolase</keyword>
<comment type="caution">
    <text evidence="8">The sequence shown here is derived from an EMBL/GenBank/DDBJ whole genome shotgun (WGS) entry which is preliminary data.</text>
</comment>
<dbReference type="Proteomes" id="UP000293874">
    <property type="component" value="Unassembled WGS sequence"/>
</dbReference>
<dbReference type="OrthoDB" id="9812068at2"/>
<evidence type="ECO:0000313" key="8">
    <source>
        <dbReference type="EMBL" id="RZS75648.1"/>
    </source>
</evidence>
<dbReference type="PROSITE" id="PS50106">
    <property type="entry name" value="PDZ"/>
    <property type="match status" value="1"/>
</dbReference>
<dbReference type="InterPro" id="IPR020992">
    <property type="entry name" value="Tail_Prtase_C"/>
</dbReference>
<organism evidence="8 9">
    <name type="scientific">Pseudobacter ginsenosidimutans</name>
    <dbReference type="NCBI Taxonomy" id="661488"/>
    <lineage>
        <taxon>Bacteria</taxon>
        <taxon>Pseudomonadati</taxon>
        <taxon>Bacteroidota</taxon>
        <taxon>Chitinophagia</taxon>
        <taxon>Chitinophagales</taxon>
        <taxon>Chitinophagaceae</taxon>
        <taxon>Pseudobacter</taxon>
    </lineage>
</organism>
<accession>A0A4Q7N3U9</accession>
<dbReference type="Gene3D" id="3.90.226.10">
    <property type="entry name" value="2-enoyl-CoA Hydratase, Chain A, domain 1"/>
    <property type="match status" value="1"/>
</dbReference>
<dbReference type="GO" id="GO:0006508">
    <property type="term" value="P:proteolysis"/>
    <property type="evidence" value="ECO:0007669"/>
    <property type="project" value="UniProtKB-KW"/>
</dbReference>
<dbReference type="SUPFAM" id="SSF52096">
    <property type="entry name" value="ClpP/crotonase"/>
    <property type="match status" value="1"/>
</dbReference>
<dbReference type="SMART" id="SM00245">
    <property type="entry name" value="TSPc"/>
    <property type="match status" value="1"/>
</dbReference>
<dbReference type="InterPro" id="IPR040573">
    <property type="entry name" value="TSP_N"/>
</dbReference>
<keyword evidence="9" id="KW-1185">Reference proteome</keyword>
<dbReference type="InterPro" id="IPR001478">
    <property type="entry name" value="PDZ"/>
</dbReference>
<proteinExistence type="inferred from homology"/>
<reference evidence="8 9" key="1">
    <citation type="submission" date="2019-02" db="EMBL/GenBank/DDBJ databases">
        <title>Genomic Encyclopedia of Type Strains, Phase IV (KMG-IV): sequencing the most valuable type-strain genomes for metagenomic binning, comparative biology and taxonomic classification.</title>
        <authorList>
            <person name="Goeker M."/>
        </authorList>
    </citation>
    <scope>NUCLEOTIDE SEQUENCE [LARGE SCALE GENOMIC DNA]</scope>
    <source>
        <strain evidence="8 9">DSM 18116</strain>
    </source>
</reference>
<dbReference type="AlphaFoldDB" id="A0A4Q7N3U9"/>
<dbReference type="GO" id="GO:0007165">
    <property type="term" value="P:signal transduction"/>
    <property type="evidence" value="ECO:0007669"/>
    <property type="project" value="TreeGrafter"/>
</dbReference>
<evidence type="ECO:0000256" key="3">
    <source>
        <dbReference type="ARBA" id="ARBA00022801"/>
    </source>
</evidence>
<dbReference type="RefSeq" id="WP_130539997.1">
    <property type="nucleotide sequence ID" value="NZ_CP042431.1"/>
</dbReference>
<sequence>MFSKRNLPVVLIFLAAGVFVAFRSLGLGGGKNNETKYDKILHTVGEMLTQIHYSPKKVDDAFSKEVFKKYLGEKIDDQKNILLLSDVNQLKTAYETKLDDEIRGGSVQFVPAVSTVFKTRIAETEAIYKDILSKPFDFTKDESVNLNSEKADYPKNEAERQESWRKRLKYMALDRYAELIADREKNAGKEGFVKKTDAELEAEARERVLKILNRTYDRLKFKVTDDDRFNEYVKTVAEYMDPHTTFFPPVDKRYFDEQMSGQFFGIGASLREEDGFIKIVTLVAGSPAWKSGVFNVGDIILKVAEGKEGEWVDLTGYIVEDAVKLIRGKKGSEVRLTLKKADGSLKVVNLIRDKILQDETFARSVVINTTRGKVGMIYLPEFYANFDDPQGARCSEDVRKEIIKLKEQKVDGIIMDLRNNGGGSLYDVVQMVGLFIEGGPIVQVKDRDGKPQVYYDRDKSVLYDGPLAVMVNEFSASASEIFAAAIQDYDRGLIIGSTSTYGKGTVQRNIGLDKTMGMLDPNSDLGTLKVTLQKFYRINGGSTQLRGVSSDITLPDIYEFSKLREKDNPDALPWDEIQQAGYNRWKYGLDLAPIQKSSEARLRNNDAFNLIRTNAEWLTKQNDKVASLNLKKYQDEQKQIKATVKQIETLSKSSHELDAQALVEDLKKYENDPAKLERFKQWVKNLRSNDIYLNEAVNVVNDMIIQKNLVYSGK</sequence>
<dbReference type="Pfam" id="PF03572">
    <property type="entry name" value="Peptidase_S41"/>
    <property type="match status" value="1"/>
</dbReference>
<dbReference type="GO" id="GO:0004175">
    <property type="term" value="F:endopeptidase activity"/>
    <property type="evidence" value="ECO:0007669"/>
    <property type="project" value="TreeGrafter"/>
</dbReference>
<protein>
    <submittedName>
        <fullName evidence="8">Carboxyl-terminal processing protease</fullName>
    </submittedName>
</protein>
<comment type="similarity">
    <text evidence="1 5">Belongs to the peptidase S41A family.</text>
</comment>
<evidence type="ECO:0000256" key="6">
    <source>
        <dbReference type="SAM" id="Coils"/>
    </source>
</evidence>
<evidence type="ECO:0000256" key="5">
    <source>
        <dbReference type="RuleBase" id="RU004404"/>
    </source>
</evidence>
<dbReference type="InterPro" id="IPR005151">
    <property type="entry name" value="Tail-specific_protease"/>
</dbReference>
<feature type="coiled-coil region" evidence="6">
    <location>
        <begin position="630"/>
        <end position="672"/>
    </location>
</feature>
<dbReference type="CDD" id="cd06782">
    <property type="entry name" value="cpPDZ_CPP-like"/>
    <property type="match status" value="1"/>
</dbReference>
<dbReference type="PANTHER" id="PTHR32060">
    <property type="entry name" value="TAIL-SPECIFIC PROTEASE"/>
    <property type="match status" value="1"/>
</dbReference>
<keyword evidence="4 5" id="KW-0720">Serine protease</keyword>
<dbReference type="GO" id="GO:0008236">
    <property type="term" value="F:serine-type peptidase activity"/>
    <property type="evidence" value="ECO:0007669"/>
    <property type="project" value="UniProtKB-KW"/>
</dbReference>
<dbReference type="Pfam" id="PF11818">
    <property type="entry name" value="DUF3340"/>
    <property type="match status" value="1"/>
</dbReference>
<dbReference type="InterPro" id="IPR036034">
    <property type="entry name" value="PDZ_sf"/>
</dbReference>
<evidence type="ECO:0000259" key="7">
    <source>
        <dbReference type="PROSITE" id="PS50106"/>
    </source>
</evidence>
<dbReference type="EMBL" id="SGXA01000001">
    <property type="protein sequence ID" value="RZS75648.1"/>
    <property type="molecule type" value="Genomic_DNA"/>
</dbReference>
<evidence type="ECO:0000313" key="9">
    <source>
        <dbReference type="Proteomes" id="UP000293874"/>
    </source>
</evidence>
<dbReference type="SMART" id="SM00228">
    <property type="entry name" value="PDZ"/>
    <property type="match status" value="1"/>
</dbReference>
<dbReference type="Pfam" id="PF17804">
    <property type="entry name" value="TSP_NTD"/>
    <property type="match status" value="1"/>
</dbReference>